<evidence type="ECO:0000313" key="2">
    <source>
        <dbReference type="EMBL" id="GAG03769.1"/>
    </source>
</evidence>
<comment type="caution">
    <text evidence="2">The sequence shown here is derived from an EMBL/GenBank/DDBJ whole genome shotgun (WGS) entry which is preliminary data.</text>
</comment>
<dbReference type="PANTHER" id="PTHR21445">
    <property type="entry name" value="ENDONUCLEASE IV ENDODEOXYRIBONUCLEASE IV"/>
    <property type="match status" value="1"/>
</dbReference>
<dbReference type="GO" id="GO:0006284">
    <property type="term" value="P:base-excision repair"/>
    <property type="evidence" value="ECO:0007669"/>
    <property type="project" value="TreeGrafter"/>
</dbReference>
<reference evidence="2" key="1">
    <citation type="journal article" date="2014" name="Front. Microbiol.">
        <title>High frequency of phylogenetically diverse reductive dehalogenase-homologous genes in deep subseafloor sedimentary metagenomes.</title>
        <authorList>
            <person name="Kawai M."/>
            <person name="Futagami T."/>
            <person name="Toyoda A."/>
            <person name="Takaki Y."/>
            <person name="Nishi S."/>
            <person name="Hori S."/>
            <person name="Arai W."/>
            <person name="Tsubouchi T."/>
            <person name="Morono Y."/>
            <person name="Uchiyama I."/>
            <person name="Ito T."/>
            <person name="Fujiyama A."/>
            <person name="Inagaki F."/>
            <person name="Takami H."/>
        </authorList>
    </citation>
    <scope>NUCLEOTIDE SEQUENCE</scope>
    <source>
        <strain evidence="2">Expedition CK06-06</strain>
    </source>
</reference>
<dbReference type="InterPro" id="IPR013022">
    <property type="entry name" value="Xyl_isomerase-like_TIM-brl"/>
</dbReference>
<dbReference type="PANTHER" id="PTHR21445:SF0">
    <property type="entry name" value="APURINIC-APYRIMIDINIC ENDONUCLEASE"/>
    <property type="match status" value="1"/>
</dbReference>
<dbReference type="GO" id="GO:0008270">
    <property type="term" value="F:zinc ion binding"/>
    <property type="evidence" value="ECO:0007669"/>
    <property type="project" value="InterPro"/>
</dbReference>
<dbReference type="GO" id="GO:0003677">
    <property type="term" value="F:DNA binding"/>
    <property type="evidence" value="ECO:0007669"/>
    <property type="project" value="InterPro"/>
</dbReference>
<organism evidence="2">
    <name type="scientific">marine sediment metagenome</name>
    <dbReference type="NCBI Taxonomy" id="412755"/>
    <lineage>
        <taxon>unclassified sequences</taxon>
        <taxon>metagenomes</taxon>
        <taxon>ecological metagenomes</taxon>
    </lineage>
</organism>
<feature type="domain" description="Xylose isomerase-like TIM barrel" evidence="1">
    <location>
        <begin position="17"/>
        <end position="176"/>
    </location>
</feature>
<proteinExistence type="predicted"/>
<name>X0UDA7_9ZZZZ</name>
<evidence type="ECO:0000259" key="1">
    <source>
        <dbReference type="Pfam" id="PF01261"/>
    </source>
</evidence>
<dbReference type="EMBL" id="BARS01029374">
    <property type="protein sequence ID" value="GAG03769.1"/>
    <property type="molecule type" value="Genomic_DNA"/>
</dbReference>
<accession>X0UDA7</accession>
<dbReference type="GO" id="GO:0003906">
    <property type="term" value="F:DNA-(apurinic or apyrimidinic site) endonuclease activity"/>
    <property type="evidence" value="ECO:0007669"/>
    <property type="project" value="TreeGrafter"/>
</dbReference>
<dbReference type="AlphaFoldDB" id="X0UDA7"/>
<dbReference type="SMART" id="SM00518">
    <property type="entry name" value="AP2Ec"/>
    <property type="match status" value="1"/>
</dbReference>
<dbReference type="InterPro" id="IPR001719">
    <property type="entry name" value="AP_endonuc_2"/>
</dbReference>
<protein>
    <recommendedName>
        <fullName evidence="1">Xylose isomerase-like TIM barrel domain-containing protein</fullName>
    </recommendedName>
</protein>
<gene>
    <name evidence="2" type="ORF">S01H1_45914</name>
</gene>
<dbReference type="InterPro" id="IPR036237">
    <property type="entry name" value="Xyl_isomerase-like_sf"/>
</dbReference>
<dbReference type="Pfam" id="PF01261">
    <property type="entry name" value="AP_endonuc_2"/>
    <property type="match status" value="1"/>
</dbReference>
<dbReference type="GO" id="GO:0008081">
    <property type="term" value="F:phosphoric diester hydrolase activity"/>
    <property type="evidence" value="ECO:0007669"/>
    <property type="project" value="TreeGrafter"/>
</dbReference>
<dbReference type="Gene3D" id="3.20.20.150">
    <property type="entry name" value="Divalent-metal-dependent TIM barrel enzymes"/>
    <property type="match status" value="1"/>
</dbReference>
<sequence length="217" mass="25068">SVWMSNADAKKYFLANKKLGLKLSIHAPYYINLNSKDKNKIEKSKKRILSCCERGHYMGADKVVFHPGYYGGMDKEKTFQNIKKAILDIQKEIKKNKWNVRLAPEVMGKLNVFGSVDEISRLKRETGCSFCIDFAHVLAREKKIDFNYLFRKFNVKNIHCHISGIEYGEKGEKHHKLTPSSFIKKVITECKRRRLNVTLINESPDPVGDSLKTLKMV</sequence>
<dbReference type="SUPFAM" id="SSF51658">
    <property type="entry name" value="Xylose isomerase-like"/>
    <property type="match status" value="1"/>
</dbReference>
<feature type="non-terminal residue" evidence="2">
    <location>
        <position position="1"/>
    </location>
</feature>